<comment type="similarity">
    <text evidence="2 9">Belongs to the uroporphyrinogen-III synthase family.</text>
</comment>
<comment type="pathway">
    <text evidence="1 9">Porphyrin-containing compound metabolism; protoporphyrin-IX biosynthesis; coproporphyrinogen-III from 5-aminolevulinate: step 3/4.</text>
</comment>
<proteinExistence type="inferred from homology"/>
<evidence type="ECO:0000256" key="8">
    <source>
        <dbReference type="ARBA" id="ARBA00048617"/>
    </source>
</evidence>
<evidence type="ECO:0000256" key="4">
    <source>
        <dbReference type="ARBA" id="ARBA00023239"/>
    </source>
</evidence>
<keyword evidence="12" id="KW-1185">Reference proteome</keyword>
<organism evidence="11 12">
    <name type="scientific">Salinimicrobium sediminis</name>
    <dbReference type="NCBI Taxonomy" id="1343891"/>
    <lineage>
        <taxon>Bacteria</taxon>
        <taxon>Pseudomonadati</taxon>
        <taxon>Bacteroidota</taxon>
        <taxon>Flavobacteriia</taxon>
        <taxon>Flavobacteriales</taxon>
        <taxon>Flavobacteriaceae</taxon>
        <taxon>Salinimicrobium</taxon>
    </lineage>
</organism>
<dbReference type="PANTHER" id="PTHR38042:SF1">
    <property type="entry name" value="UROPORPHYRINOGEN-III SYNTHASE, CHLOROPLASTIC"/>
    <property type="match status" value="1"/>
</dbReference>
<dbReference type="AlphaFoldDB" id="A0A285X3C0"/>
<dbReference type="GO" id="GO:0004852">
    <property type="term" value="F:uroporphyrinogen-III synthase activity"/>
    <property type="evidence" value="ECO:0007669"/>
    <property type="project" value="UniProtKB-UniRule"/>
</dbReference>
<evidence type="ECO:0000256" key="9">
    <source>
        <dbReference type="RuleBase" id="RU366031"/>
    </source>
</evidence>
<dbReference type="InterPro" id="IPR036108">
    <property type="entry name" value="4pyrrol_syn_uPrphyn_synt_sf"/>
</dbReference>
<dbReference type="InterPro" id="IPR003754">
    <property type="entry name" value="4pyrrol_synth_uPrphyn_synth"/>
</dbReference>
<evidence type="ECO:0000256" key="1">
    <source>
        <dbReference type="ARBA" id="ARBA00004772"/>
    </source>
</evidence>
<comment type="function">
    <text evidence="6 9">Catalyzes cyclization of the linear tetrapyrrole, hydroxymethylbilane, to the macrocyclic uroporphyrinogen III.</text>
</comment>
<dbReference type="GO" id="GO:0006782">
    <property type="term" value="P:protoporphyrinogen IX biosynthetic process"/>
    <property type="evidence" value="ECO:0007669"/>
    <property type="project" value="UniProtKB-UniRule"/>
</dbReference>
<dbReference type="GO" id="GO:0006780">
    <property type="term" value="P:uroporphyrinogen III biosynthetic process"/>
    <property type="evidence" value="ECO:0007669"/>
    <property type="project" value="UniProtKB-UniRule"/>
</dbReference>
<evidence type="ECO:0000313" key="11">
    <source>
        <dbReference type="EMBL" id="SOC79506.1"/>
    </source>
</evidence>
<dbReference type="UniPathway" id="UPA00251">
    <property type="reaction ID" value="UER00320"/>
</dbReference>
<keyword evidence="4 9" id="KW-0456">Lyase</keyword>
<feature type="domain" description="Tetrapyrrole biosynthesis uroporphyrinogen III synthase" evidence="10">
    <location>
        <begin position="38"/>
        <end position="231"/>
    </location>
</feature>
<evidence type="ECO:0000256" key="5">
    <source>
        <dbReference type="ARBA" id="ARBA00023244"/>
    </source>
</evidence>
<evidence type="ECO:0000256" key="7">
    <source>
        <dbReference type="ARBA" id="ARBA00040167"/>
    </source>
</evidence>
<dbReference type="SUPFAM" id="SSF69618">
    <property type="entry name" value="HemD-like"/>
    <property type="match status" value="1"/>
</dbReference>
<evidence type="ECO:0000259" key="10">
    <source>
        <dbReference type="Pfam" id="PF02602"/>
    </source>
</evidence>
<evidence type="ECO:0000256" key="6">
    <source>
        <dbReference type="ARBA" id="ARBA00037589"/>
    </source>
</evidence>
<dbReference type="EMBL" id="OCMF01000001">
    <property type="protein sequence ID" value="SOC79506.1"/>
    <property type="molecule type" value="Genomic_DNA"/>
</dbReference>
<dbReference type="Gene3D" id="3.40.50.10090">
    <property type="match status" value="2"/>
</dbReference>
<keyword evidence="5 9" id="KW-0627">Porphyrin biosynthesis</keyword>
<evidence type="ECO:0000313" key="12">
    <source>
        <dbReference type="Proteomes" id="UP000219193"/>
    </source>
</evidence>
<name>A0A285X3C0_9FLAO</name>
<evidence type="ECO:0000256" key="2">
    <source>
        <dbReference type="ARBA" id="ARBA00008133"/>
    </source>
</evidence>
<accession>A0A285X3C0</accession>
<sequence>MKLYSLLEKKDPDSTFQPSKESRVTVLSTKKLSVNQKELLLNRGIGLVERDFISILPLSFDIPEIPPNIIFTSKNAVKAILEHPSKKQLQQKNIFCVGEKTAEFLSKNGFRVYFSANYGSELASEIIKDLREKEFLFFCGKRRLNELPKRLKDAGVKLTEIEVYDTQPVSKKIDRIFDGVLFFSPSAVKSYCSENELAESVAFCIGKTTASEAKKHTSNIIVASTPSIENVIVQVVKYFK</sequence>
<gene>
    <name evidence="11" type="ORF">SAMN06296241_1031</name>
</gene>
<comment type="catalytic activity">
    <reaction evidence="8 9">
        <text>hydroxymethylbilane = uroporphyrinogen III + H2O</text>
        <dbReference type="Rhea" id="RHEA:18965"/>
        <dbReference type="ChEBI" id="CHEBI:15377"/>
        <dbReference type="ChEBI" id="CHEBI:57308"/>
        <dbReference type="ChEBI" id="CHEBI:57845"/>
        <dbReference type="EC" id="4.2.1.75"/>
    </reaction>
</comment>
<evidence type="ECO:0000256" key="3">
    <source>
        <dbReference type="ARBA" id="ARBA00013109"/>
    </source>
</evidence>
<dbReference type="Proteomes" id="UP000219193">
    <property type="component" value="Unassembled WGS sequence"/>
</dbReference>
<dbReference type="CDD" id="cd06578">
    <property type="entry name" value="HemD"/>
    <property type="match status" value="1"/>
</dbReference>
<dbReference type="InterPro" id="IPR039793">
    <property type="entry name" value="UROS/Hem4"/>
</dbReference>
<dbReference type="EC" id="4.2.1.75" evidence="3 9"/>
<dbReference type="PANTHER" id="PTHR38042">
    <property type="entry name" value="UROPORPHYRINOGEN-III SYNTHASE, CHLOROPLASTIC"/>
    <property type="match status" value="1"/>
</dbReference>
<protein>
    <recommendedName>
        <fullName evidence="7 9">Uroporphyrinogen-III synthase</fullName>
        <ecNumber evidence="3 9">4.2.1.75</ecNumber>
    </recommendedName>
</protein>
<reference evidence="12" key="1">
    <citation type="submission" date="2017-09" db="EMBL/GenBank/DDBJ databases">
        <authorList>
            <person name="Varghese N."/>
            <person name="Submissions S."/>
        </authorList>
    </citation>
    <scope>NUCLEOTIDE SEQUENCE [LARGE SCALE GENOMIC DNA]</scope>
    <source>
        <strain evidence="12">CGMCC 1.12641</strain>
    </source>
</reference>
<dbReference type="Pfam" id="PF02602">
    <property type="entry name" value="HEM4"/>
    <property type="match status" value="1"/>
</dbReference>